<dbReference type="SUPFAM" id="SSF69572">
    <property type="entry name" value="Activating enzymes of the ubiquitin-like proteins"/>
    <property type="match status" value="1"/>
</dbReference>
<dbReference type="EMBL" id="CP013235">
    <property type="protein sequence ID" value="AMP11953.1"/>
    <property type="molecule type" value="Genomic_DNA"/>
</dbReference>
<dbReference type="Pfam" id="PF14457">
    <property type="entry name" value="Prok-E2_A"/>
    <property type="match status" value="1"/>
</dbReference>
<dbReference type="Pfam" id="PF14464">
    <property type="entry name" value="Prok-JAB"/>
    <property type="match status" value="1"/>
</dbReference>
<dbReference type="Gene3D" id="3.40.140.10">
    <property type="entry name" value="Cytidine Deaminase, domain 2"/>
    <property type="match status" value="1"/>
</dbReference>
<proteinExistence type="predicted"/>
<evidence type="ECO:0000256" key="1">
    <source>
        <dbReference type="ARBA" id="ARBA00022670"/>
    </source>
</evidence>
<dbReference type="AlphaFoldDB" id="A0A127QPF7"/>
<feature type="domain" description="THIF-type NAD/FAD binding fold" evidence="6">
    <location>
        <begin position="377"/>
        <end position="474"/>
    </location>
</feature>
<keyword evidence="2" id="KW-0479">Metal-binding</keyword>
<dbReference type="RefSeq" id="WP_061534822.1">
    <property type="nucleotide sequence ID" value="NZ_CP013233.1"/>
</dbReference>
<evidence type="ECO:0000259" key="7">
    <source>
        <dbReference type="Pfam" id="PF14464"/>
    </source>
</evidence>
<accession>A0A127QPF7</accession>
<keyword evidence="1" id="KW-0645">Protease</keyword>
<dbReference type="GO" id="GO:0006508">
    <property type="term" value="P:proteolysis"/>
    <property type="evidence" value="ECO:0007669"/>
    <property type="project" value="UniProtKB-KW"/>
</dbReference>
<gene>
    <name evidence="8" type="ORF">CAter282_4293</name>
</gene>
<dbReference type="GO" id="GO:0046872">
    <property type="term" value="F:metal ion binding"/>
    <property type="evidence" value="ECO:0007669"/>
    <property type="project" value="UniProtKB-KW"/>
</dbReference>
<sequence>MDELFYDLVNVVAVPYPGVFEIDRANAIVKAVERHRDFKIVQQLNTVDSATTKLACIVVDVECDGVTPKNRHGIKYRERLALCVPENEKQLVNVLALRKEFPRILHQNQGRIGTPASLCLYFEPPVSVARTWTPQNFLARIQWWLQQSALDTLHPTDQAVEQLFFVSNYELVLPWDFSNSEGRSQQKYFIHCSPERANGGITFFLKPTLAGGGIPGNAIQPIELTLPSILHGQVENDPATLGELTTLMTERGVEMLTLLRERVQESVGIIGKATTTDSQFVVILLLVPIVRAIGGPIERVSHRAFLINIGLLKLGAAVGALFLLDGQYFKDAMGKCDDGPTAEWKNFPLFSMGVLHQNSPEQSRIQSGVSEPGPEAVLVGAGAIGSALLDIWTRSGWGKWTVIDQDHIKPHNLVRHTADTRHIGLTKTEAVSNMHWEITAGASELKVICADVCDLENEQIASSLKATSLIIDASAALDYPRLASSVDGIARNMSVFLTPSGNAAVLMAEDADRSMRLRTLEAQYYRALIHETWGNNHLDGNLGTYWSGASCRDISMALPYSRVLGHAGNLADQVQIACQSQEALIRAWARDVATGSVVAHAIPIFQEVAHQFGELTLYIDKGVFARLRDLRQLYAPNETGGVLIGYYDLNMKAAVIVDGLPAPADSVSTPTSFTRGTAGLPEAIAEISRRTSGIVRYLGEWHSHPPGHSANPSGDDLIQLTYLALGMAEDGLPAVSMIIGEDDITVLQGTAEK</sequence>
<evidence type="ECO:0000256" key="2">
    <source>
        <dbReference type="ARBA" id="ARBA00022723"/>
    </source>
</evidence>
<dbReference type="OrthoDB" id="8763200at2"/>
<dbReference type="InterPro" id="IPR000594">
    <property type="entry name" value="ThiF_NAD_FAD-bd"/>
</dbReference>
<keyword evidence="5" id="KW-0482">Metalloprotease</keyword>
<dbReference type="GO" id="GO:0008641">
    <property type="term" value="F:ubiquitin-like modifier activating enzyme activity"/>
    <property type="evidence" value="ECO:0007669"/>
    <property type="project" value="InterPro"/>
</dbReference>
<dbReference type="Proteomes" id="UP000071778">
    <property type="component" value="Chromosome"/>
</dbReference>
<dbReference type="InterPro" id="IPR028090">
    <property type="entry name" value="JAB_dom_prok"/>
</dbReference>
<feature type="domain" description="JAB" evidence="7">
    <location>
        <begin position="621"/>
        <end position="742"/>
    </location>
</feature>
<reference evidence="8 9" key="1">
    <citation type="submission" date="2015-11" db="EMBL/GenBank/DDBJ databases">
        <title>Exploring the genomic traits of fungus-feeding bacterial genus Collimonas.</title>
        <authorList>
            <person name="Song C."/>
            <person name="Schmidt R."/>
            <person name="de Jager V."/>
            <person name="Krzyzanowska D."/>
            <person name="Jongedijk E."/>
            <person name="Cankar K."/>
            <person name="Beekwilder J."/>
            <person name="van Veen A."/>
            <person name="de Boer W."/>
            <person name="van Veen J.A."/>
            <person name="Garbeva P."/>
        </authorList>
    </citation>
    <scope>NUCLEOTIDE SEQUENCE [LARGE SCALE GENOMIC DNA]</scope>
    <source>
        <strain evidence="8 9">Ter282</strain>
    </source>
</reference>
<dbReference type="SUPFAM" id="SSF102712">
    <property type="entry name" value="JAB1/MPN domain"/>
    <property type="match status" value="1"/>
</dbReference>
<dbReference type="InterPro" id="IPR035985">
    <property type="entry name" value="Ubiquitin-activating_enz"/>
</dbReference>
<protein>
    <submittedName>
        <fullName evidence="8">Prokaryotic E2 A family protein</fullName>
    </submittedName>
</protein>
<keyword evidence="4" id="KW-0862">Zinc</keyword>
<evidence type="ECO:0000256" key="4">
    <source>
        <dbReference type="ARBA" id="ARBA00022833"/>
    </source>
</evidence>
<dbReference type="PATRIC" id="fig|279058.17.peg.4624"/>
<dbReference type="GO" id="GO:0008237">
    <property type="term" value="F:metallopeptidase activity"/>
    <property type="evidence" value="ECO:0007669"/>
    <property type="project" value="UniProtKB-KW"/>
</dbReference>
<evidence type="ECO:0000313" key="8">
    <source>
        <dbReference type="EMBL" id="AMP11953.1"/>
    </source>
</evidence>
<dbReference type="InterPro" id="IPR032865">
    <property type="entry name" value="Prok-E2_A"/>
</dbReference>
<dbReference type="Gene3D" id="3.40.50.720">
    <property type="entry name" value="NAD(P)-binding Rossmann-like Domain"/>
    <property type="match status" value="1"/>
</dbReference>
<evidence type="ECO:0000259" key="6">
    <source>
        <dbReference type="Pfam" id="PF00899"/>
    </source>
</evidence>
<evidence type="ECO:0000313" key="9">
    <source>
        <dbReference type="Proteomes" id="UP000071778"/>
    </source>
</evidence>
<name>A0A127QPF7_9BURK</name>
<dbReference type="Pfam" id="PF00899">
    <property type="entry name" value="ThiF"/>
    <property type="match status" value="1"/>
</dbReference>
<keyword evidence="9" id="KW-1185">Reference proteome</keyword>
<evidence type="ECO:0000256" key="5">
    <source>
        <dbReference type="ARBA" id="ARBA00023049"/>
    </source>
</evidence>
<evidence type="ECO:0000256" key="3">
    <source>
        <dbReference type="ARBA" id="ARBA00022801"/>
    </source>
</evidence>
<organism evidence="8 9">
    <name type="scientific">Collimonas arenae</name>
    <dbReference type="NCBI Taxonomy" id="279058"/>
    <lineage>
        <taxon>Bacteria</taxon>
        <taxon>Pseudomonadati</taxon>
        <taxon>Pseudomonadota</taxon>
        <taxon>Betaproteobacteria</taxon>
        <taxon>Burkholderiales</taxon>
        <taxon>Oxalobacteraceae</taxon>
        <taxon>Collimonas</taxon>
    </lineage>
</organism>
<keyword evidence="3" id="KW-0378">Hydrolase</keyword>